<dbReference type="PANTHER" id="PTHR42940:SF8">
    <property type="entry name" value="VACUOLAR PROTEIN SORTING-ASSOCIATED PROTEIN 11"/>
    <property type="match status" value="1"/>
</dbReference>
<dbReference type="AlphaFoldDB" id="A0A2C7AG96"/>
<dbReference type="InterPro" id="IPR013149">
    <property type="entry name" value="ADH-like_C"/>
</dbReference>
<keyword evidence="4 7" id="KW-0479">Metal-binding</keyword>
<dbReference type="SUPFAM" id="SSF51735">
    <property type="entry name" value="NAD(P)-binding Rossmann-fold domains"/>
    <property type="match status" value="1"/>
</dbReference>
<comment type="similarity">
    <text evidence="2 7">Belongs to the zinc-containing alcohol dehydrogenase family.</text>
</comment>
<dbReference type="InterPro" id="IPR020843">
    <property type="entry name" value="ER"/>
</dbReference>
<dbReference type="Pfam" id="PF00107">
    <property type="entry name" value="ADH_zinc_N"/>
    <property type="match status" value="1"/>
</dbReference>
<evidence type="ECO:0000259" key="8">
    <source>
        <dbReference type="SMART" id="SM00829"/>
    </source>
</evidence>
<dbReference type="EC" id="1.1.1.1" evidence="3"/>
<evidence type="ECO:0000256" key="4">
    <source>
        <dbReference type="ARBA" id="ARBA00022723"/>
    </source>
</evidence>
<dbReference type="GO" id="GO:0008270">
    <property type="term" value="F:zinc ion binding"/>
    <property type="evidence" value="ECO:0007669"/>
    <property type="project" value="InterPro"/>
</dbReference>
<dbReference type="InterPro" id="IPR002328">
    <property type="entry name" value="ADH_Zn_CS"/>
</dbReference>
<dbReference type="Pfam" id="PF08240">
    <property type="entry name" value="ADH_N"/>
    <property type="match status" value="1"/>
</dbReference>
<protein>
    <recommendedName>
        <fullName evidence="3">alcohol dehydrogenase</fullName>
        <ecNumber evidence="3">1.1.1.1</ecNumber>
    </recommendedName>
</protein>
<gene>
    <name evidence="9" type="ORF">CR162_02010</name>
</gene>
<dbReference type="InterPro" id="IPR011032">
    <property type="entry name" value="GroES-like_sf"/>
</dbReference>
<keyword evidence="10" id="KW-1185">Reference proteome</keyword>
<proteinExistence type="inferred from homology"/>
<dbReference type="InterPro" id="IPR036291">
    <property type="entry name" value="NAD(P)-bd_dom_sf"/>
</dbReference>
<reference evidence="9 10" key="1">
    <citation type="submission" date="2017-10" db="EMBL/GenBank/DDBJ databases">
        <authorList>
            <person name="Banno H."/>
            <person name="Chua N.-H."/>
        </authorList>
    </citation>
    <scope>NUCLEOTIDE SEQUENCE [LARGE SCALE GENOMIC DNA]</scope>
    <source>
        <strain evidence="9 10">YW11</strain>
    </source>
</reference>
<comment type="cofactor">
    <cofactor evidence="1 7">
        <name>Zn(2+)</name>
        <dbReference type="ChEBI" id="CHEBI:29105"/>
    </cofactor>
</comment>
<feature type="domain" description="Enoyl reductase (ER)" evidence="8">
    <location>
        <begin position="11"/>
        <end position="349"/>
    </location>
</feature>
<dbReference type="GO" id="GO:0005737">
    <property type="term" value="C:cytoplasm"/>
    <property type="evidence" value="ECO:0007669"/>
    <property type="project" value="TreeGrafter"/>
</dbReference>
<dbReference type="InterPro" id="IPR013154">
    <property type="entry name" value="ADH-like_N"/>
</dbReference>
<sequence>MRGWAVVKCGEPLEDMEFPTPEPTGEEVLLEVTHSGVCHSDLHIWEGGYDLGSRGRLSLTDRGVVLPLIMGHEIVGRVVKFGPEAKGVKVGDTRIVFPWLGCGKCERCLAGEDNMCQVAARSLGVYQNGGYASHVLARSPRHLVAYDGLDPSVAATYACSGVTVYSAIRKVMPMPADKAVVVVGAGGLGLNAVEVLKALGHKNIVVVDISAEKLEGARKAGATATVQAGGEDTTARLVEACGGPVDAVIDLVNGTATARFAFDALSKGGKLIQVGLFGGELNLPLPLMATKALTVRGSYVGNPQELREVVELAQQGKLSPLPVSTEPRSAVNSVLNRLRDGKVHGRVVLTAA</sequence>
<accession>A0A2C7AG96</accession>
<organism evidence="9 10">
    <name type="scientific">Teichococcus rhizosphaerae</name>
    <dbReference type="NCBI Taxonomy" id="1335062"/>
    <lineage>
        <taxon>Bacteria</taxon>
        <taxon>Pseudomonadati</taxon>
        <taxon>Pseudomonadota</taxon>
        <taxon>Alphaproteobacteria</taxon>
        <taxon>Acetobacterales</taxon>
        <taxon>Roseomonadaceae</taxon>
        <taxon>Roseomonas</taxon>
    </lineage>
</organism>
<evidence type="ECO:0000313" key="10">
    <source>
        <dbReference type="Proteomes" id="UP000223527"/>
    </source>
</evidence>
<evidence type="ECO:0000256" key="2">
    <source>
        <dbReference type="ARBA" id="ARBA00008072"/>
    </source>
</evidence>
<dbReference type="Gene3D" id="3.40.50.720">
    <property type="entry name" value="NAD(P)-binding Rossmann-like Domain"/>
    <property type="match status" value="1"/>
</dbReference>
<keyword evidence="6" id="KW-0560">Oxidoreductase</keyword>
<dbReference type="SMART" id="SM00829">
    <property type="entry name" value="PKS_ER"/>
    <property type="match status" value="1"/>
</dbReference>
<evidence type="ECO:0000256" key="5">
    <source>
        <dbReference type="ARBA" id="ARBA00022833"/>
    </source>
</evidence>
<comment type="caution">
    <text evidence="9">The sequence shown here is derived from an EMBL/GenBank/DDBJ whole genome shotgun (WGS) entry which is preliminary data.</text>
</comment>
<dbReference type="GO" id="GO:0004022">
    <property type="term" value="F:alcohol dehydrogenase (NAD+) activity"/>
    <property type="evidence" value="ECO:0007669"/>
    <property type="project" value="UniProtKB-EC"/>
</dbReference>
<evidence type="ECO:0000256" key="7">
    <source>
        <dbReference type="RuleBase" id="RU361277"/>
    </source>
</evidence>
<keyword evidence="5 7" id="KW-0862">Zinc</keyword>
<dbReference type="OrthoDB" id="5295340at2"/>
<evidence type="ECO:0000256" key="1">
    <source>
        <dbReference type="ARBA" id="ARBA00001947"/>
    </source>
</evidence>
<dbReference type="Proteomes" id="UP000223527">
    <property type="component" value="Unassembled WGS sequence"/>
</dbReference>
<dbReference type="CDD" id="cd08240">
    <property type="entry name" value="6_hydroxyhexanoate_dh_like"/>
    <property type="match status" value="1"/>
</dbReference>
<dbReference type="SUPFAM" id="SSF50129">
    <property type="entry name" value="GroES-like"/>
    <property type="match status" value="1"/>
</dbReference>
<evidence type="ECO:0000313" key="9">
    <source>
        <dbReference type="EMBL" id="PHK96703.1"/>
    </source>
</evidence>
<evidence type="ECO:0000256" key="6">
    <source>
        <dbReference type="ARBA" id="ARBA00023002"/>
    </source>
</evidence>
<name>A0A2C7AG96_9PROT</name>
<dbReference type="PANTHER" id="PTHR42940">
    <property type="entry name" value="ALCOHOL DEHYDROGENASE 1-RELATED"/>
    <property type="match status" value="1"/>
</dbReference>
<dbReference type="EMBL" id="PDNU01000002">
    <property type="protein sequence ID" value="PHK96703.1"/>
    <property type="molecule type" value="Genomic_DNA"/>
</dbReference>
<dbReference type="PROSITE" id="PS00059">
    <property type="entry name" value="ADH_ZINC"/>
    <property type="match status" value="1"/>
</dbReference>
<dbReference type="Gene3D" id="3.90.180.10">
    <property type="entry name" value="Medium-chain alcohol dehydrogenases, catalytic domain"/>
    <property type="match status" value="1"/>
</dbReference>
<evidence type="ECO:0000256" key="3">
    <source>
        <dbReference type="ARBA" id="ARBA00013190"/>
    </source>
</evidence>